<reference evidence="6" key="3">
    <citation type="submission" date="2025-09" db="UniProtKB">
        <authorList>
            <consortium name="Ensembl"/>
        </authorList>
    </citation>
    <scope>IDENTIFICATION</scope>
</reference>
<feature type="region of interest" description="Disordered" evidence="5">
    <location>
        <begin position="373"/>
        <end position="415"/>
    </location>
</feature>
<dbReference type="InterPro" id="IPR039631">
    <property type="entry name" value="LRRC42"/>
</dbReference>
<organism evidence="6 7">
    <name type="scientific">Scleropages formosus</name>
    <name type="common">Asian bonytongue</name>
    <name type="synonym">Osteoglossum formosum</name>
    <dbReference type="NCBI Taxonomy" id="113540"/>
    <lineage>
        <taxon>Eukaryota</taxon>
        <taxon>Metazoa</taxon>
        <taxon>Chordata</taxon>
        <taxon>Craniata</taxon>
        <taxon>Vertebrata</taxon>
        <taxon>Euteleostomi</taxon>
        <taxon>Actinopterygii</taxon>
        <taxon>Neopterygii</taxon>
        <taxon>Teleostei</taxon>
        <taxon>Osteoglossocephala</taxon>
        <taxon>Osteoglossomorpha</taxon>
        <taxon>Osteoglossiformes</taxon>
        <taxon>Osteoglossidae</taxon>
        <taxon>Scleropages</taxon>
    </lineage>
</organism>
<evidence type="ECO:0000256" key="5">
    <source>
        <dbReference type="SAM" id="MobiDB-lite"/>
    </source>
</evidence>
<feature type="compositionally biased region" description="Polar residues" evidence="5">
    <location>
        <begin position="375"/>
        <end position="391"/>
    </location>
</feature>
<keyword evidence="7" id="KW-1185">Reference proteome</keyword>
<evidence type="ECO:0000313" key="7">
    <source>
        <dbReference type="Proteomes" id="UP000694397"/>
    </source>
</evidence>
<sequence>MLSREDAASDNGTVFIRENGELRCVNEPTSRPVAGDGQYERTKRCRLFDRSFSVKLCMENVCDAQSSGGARRLEHFVFTYTKEGSLRYSAKSLFSMCLLFIADNVQHVDSLLGFPEQMAERLFTAAEEKRKFSHGDTGLKALQIFTEAYGDLVLKSLCLRNRFLLVSEKLEEIKMFRSLQTLDLFGCKLGDSHEILSHLTSEAMSSLTQLYLGDNCLSDSGLRKLTAPVRVMRRGLGNLQLLDLSYNPISEETVRYLSCFSNLRGLDISGTKVELGELVHQILHDTMGFVFSETPMKDFCHSSCKTQGWAEQVVNQWEVYMSELSKPKKGLQSRTDALRFYGRKFFHEKREVPPLNSKISDGTNKRIQFYKPIPNGQTQPSADTKHLTVTVSHKKRKRSLGSRQKDFADSDCSGKHQSVLPLTAEDWDLLNSY</sequence>
<reference evidence="6 7" key="1">
    <citation type="submission" date="2019-04" db="EMBL/GenBank/DDBJ databases">
        <authorList>
            <consortium name="Wellcome Sanger Institute Data Sharing"/>
        </authorList>
    </citation>
    <scope>NUCLEOTIDE SEQUENCE [LARGE SCALE GENOMIC DNA]</scope>
</reference>
<dbReference type="Ensembl" id="ENSSFOT00015051892.1">
    <property type="protein sequence ID" value="ENSSFOP00015040692.1"/>
    <property type="gene ID" value="ENSSFOG00015025607.1"/>
</dbReference>
<feature type="compositionally biased region" description="Basic and acidic residues" evidence="5">
    <location>
        <begin position="403"/>
        <end position="414"/>
    </location>
</feature>
<proteinExistence type="inferred from homology"/>
<comment type="similarity">
    <text evidence="1">Belongs to the LRRC42 family.</text>
</comment>
<keyword evidence="3" id="KW-0433">Leucine-rich repeat</keyword>
<dbReference type="SUPFAM" id="SSF52047">
    <property type="entry name" value="RNI-like"/>
    <property type="match status" value="1"/>
</dbReference>
<dbReference type="Proteomes" id="UP000694397">
    <property type="component" value="Chromosome 3"/>
</dbReference>
<dbReference type="PANTHER" id="PTHR31994">
    <property type="entry name" value="LEUCINE-RICH REPEAT-CONTAINING PROTEIN 42"/>
    <property type="match status" value="1"/>
</dbReference>
<evidence type="ECO:0000313" key="6">
    <source>
        <dbReference type="Ensembl" id="ENSSFOP00015040692.1"/>
    </source>
</evidence>
<name>A0A8C9SWB8_SCLFO</name>
<dbReference type="Pfam" id="PF13516">
    <property type="entry name" value="LRR_6"/>
    <property type="match status" value="2"/>
</dbReference>
<evidence type="ECO:0000256" key="4">
    <source>
        <dbReference type="ARBA" id="ARBA00022737"/>
    </source>
</evidence>
<dbReference type="InterPro" id="IPR001611">
    <property type="entry name" value="Leu-rich_rpt"/>
</dbReference>
<dbReference type="InterPro" id="IPR032675">
    <property type="entry name" value="LRR_dom_sf"/>
</dbReference>
<evidence type="ECO:0000256" key="1">
    <source>
        <dbReference type="ARBA" id="ARBA00009297"/>
    </source>
</evidence>
<dbReference type="PANTHER" id="PTHR31994:SF3">
    <property type="entry name" value="LEUCINE-RICH REPEAT-CONTAINING PROTEIN 42"/>
    <property type="match status" value="1"/>
</dbReference>
<reference evidence="6" key="2">
    <citation type="submission" date="2025-08" db="UniProtKB">
        <authorList>
            <consortium name="Ensembl"/>
        </authorList>
    </citation>
    <scope>IDENTIFICATION</scope>
</reference>
<dbReference type="RefSeq" id="XP_018609272.1">
    <property type="nucleotide sequence ID" value="XM_018753756.2"/>
</dbReference>
<protein>
    <recommendedName>
        <fullName evidence="2">Leucine-rich repeat-containing protein 42</fullName>
    </recommendedName>
</protein>
<dbReference type="AlphaFoldDB" id="A0A8C9SWB8"/>
<evidence type="ECO:0000256" key="2">
    <source>
        <dbReference type="ARBA" id="ARBA00014198"/>
    </source>
</evidence>
<dbReference type="OrthoDB" id="120976at2759"/>
<dbReference type="CTD" id="115353"/>
<keyword evidence="4" id="KW-0677">Repeat</keyword>
<dbReference type="GeneID" id="108935268"/>
<gene>
    <name evidence="6" type="primary">LRRC42</name>
    <name evidence="6" type="synonym">lrrc42</name>
</gene>
<evidence type="ECO:0000256" key="3">
    <source>
        <dbReference type="ARBA" id="ARBA00022614"/>
    </source>
</evidence>
<dbReference type="Gene3D" id="3.80.10.10">
    <property type="entry name" value="Ribonuclease Inhibitor"/>
    <property type="match status" value="1"/>
</dbReference>
<dbReference type="GeneTree" id="ENSGT00390000002727"/>
<accession>A0A8C9SWB8</accession>